<evidence type="ECO:0000256" key="1">
    <source>
        <dbReference type="SAM" id="MobiDB-lite"/>
    </source>
</evidence>
<sequence length="171" mass="18311">MKDSASENSGRGVNEESESDESARSVDSCCRSWLQRRLTPAAPEDYKSETIDFLKLSGPVFMSQSMSFLIGFTSLVFCGHMGKTELAAVALAIAAAFMYQLQGREILQRVEAVMKMYGLIHIAEAFAAVTGGIVRGAGKQTVGAVCNLVGFYVIGLPIGASLMFPVKMGIV</sequence>
<feature type="region of interest" description="Disordered" evidence="1">
    <location>
        <begin position="1"/>
        <end position="25"/>
    </location>
</feature>
<proteinExistence type="predicted"/>
<comment type="caution">
    <text evidence="3">The sequence shown here is derived from an EMBL/GenBank/DDBJ whole genome shotgun (WGS) entry which is preliminary data.</text>
</comment>
<keyword evidence="4" id="KW-1185">Reference proteome</keyword>
<name>A0A4Z2AY56_9TELE</name>
<dbReference type="PANTHER" id="PTHR11206">
    <property type="entry name" value="MULTIDRUG RESISTANCE PROTEIN"/>
    <property type="match status" value="1"/>
</dbReference>
<keyword evidence="2" id="KW-0472">Membrane</keyword>
<feature type="non-terminal residue" evidence="3">
    <location>
        <position position="171"/>
    </location>
</feature>
<feature type="transmembrane region" description="Helical" evidence="2">
    <location>
        <begin position="61"/>
        <end position="79"/>
    </location>
</feature>
<evidence type="ECO:0000313" key="3">
    <source>
        <dbReference type="EMBL" id="TNM84857.1"/>
    </source>
</evidence>
<evidence type="ECO:0000256" key="2">
    <source>
        <dbReference type="SAM" id="Phobius"/>
    </source>
</evidence>
<accession>A0A4Z2AY56</accession>
<organism evidence="3 4">
    <name type="scientific">Takifugu bimaculatus</name>
    <dbReference type="NCBI Taxonomy" id="433685"/>
    <lineage>
        <taxon>Eukaryota</taxon>
        <taxon>Metazoa</taxon>
        <taxon>Chordata</taxon>
        <taxon>Craniata</taxon>
        <taxon>Vertebrata</taxon>
        <taxon>Euteleostomi</taxon>
        <taxon>Actinopterygii</taxon>
        <taxon>Neopterygii</taxon>
        <taxon>Teleostei</taxon>
        <taxon>Neoteleostei</taxon>
        <taxon>Acanthomorphata</taxon>
        <taxon>Eupercaria</taxon>
        <taxon>Tetraodontiformes</taxon>
        <taxon>Tetradontoidea</taxon>
        <taxon>Tetraodontidae</taxon>
        <taxon>Takifugu</taxon>
    </lineage>
</organism>
<keyword evidence="2" id="KW-1133">Transmembrane helix</keyword>
<keyword evidence="2" id="KW-0812">Transmembrane</keyword>
<feature type="transmembrane region" description="Helical" evidence="2">
    <location>
        <begin position="86"/>
        <end position="102"/>
    </location>
</feature>
<protein>
    <submittedName>
        <fullName evidence="3">Uncharacterized protein</fullName>
    </submittedName>
</protein>
<dbReference type="EMBL" id="SWLE01000022">
    <property type="protein sequence ID" value="TNM84857.1"/>
    <property type="molecule type" value="Genomic_DNA"/>
</dbReference>
<gene>
    <name evidence="3" type="ORF">fugu_009035</name>
</gene>
<reference evidence="3 4" key="1">
    <citation type="submission" date="2019-04" db="EMBL/GenBank/DDBJ databases">
        <title>The sequence and de novo assembly of Takifugu bimaculatus genome using PacBio and Hi-C technologies.</title>
        <authorList>
            <person name="Xu P."/>
            <person name="Liu B."/>
            <person name="Zhou Z."/>
        </authorList>
    </citation>
    <scope>NUCLEOTIDE SEQUENCE [LARGE SCALE GENOMIC DNA]</scope>
    <source>
        <strain evidence="3">TB-2018</strain>
        <tissue evidence="3">Muscle</tissue>
    </source>
</reference>
<evidence type="ECO:0000313" key="4">
    <source>
        <dbReference type="Proteomes" id="UP000516260"/>
    </source>
</evidence>
<feature type="compositionally biased region" description="Polar residues" evidence="1">
    <location>
        <begin position="1"/>
        <end position="11"/>
    </location>
</feature>
<feature type="transmembrane region" description="Helical" evidence="2">
    <location>
        <begin position="114"/>
        <end position="134"/>
    </location>
</feature>
<feature type="transmembrane region" description="Helical" evidence="2">
    <location>
        <begin position="141"/>
        <end position="164"/>
    </location>
</feature>
<dbReference type="AlphaFoldDB" id="A0A4Z2AY56"/>
<dbReference type="Proteomes" id="UP000516260">
    <property type="component" value="Chromosome 9"/>
</dbReference>